<dbReference type="GO" id="GO:0022857">
    <property type="term" value="F:transmembrane transporter activity"/>
    <property type="evidence" value="ECO:0007669"/>
    <property type="project" value="InterPro"/>
</dbReference>
<evidence type="ECO:0000256" key="4">
    <source>
        <dbReference type="ARBA" id="ARBA00022989"/>
    </source>
</evidence>
<feature type="transmembrane region" description="Helical" evidence="6">
    <location>
        <begin position="146"/>
        <end position="167"/>
    </location>
</feature>
<feature type="transmembrane region" description="Helical" evidence="6">
    <location>
        <begin position="112"/>
        <end position="134"/>
    </location>
</feature>
<dbReference type="STRING" id="146020.RMCB_3273"/>
<reference evidence="9" key="2">
    <citation type="submission" date="2016-02" db="EMBL/GenBank/DDBJ databases">
        <title>Draft genome sequence of five rapidly growing Mycobacterium species.</title>
        <authorList>
            <person name="Katahira K."/>
            <person name="Gotou Y."/>
            <person name="Iida K."/>
            <person name="Ogura Y."/>
            <person name="Hayashi T."/>
        </authorList>
    </citation>
    <scope>NUCLEOTIDE SEQUENCE [LARGE SCALE GENOMIC DNA]</scope>
    <source>
        <strain evidence="9">JCM15654</strain>
    </source>
</reference>
<feature type="transmembrane region" description="Helical" evidence="6">
    <location>
        <begin position="257"/>
        <end position="277"/>
    </location>
</feature>
<feature type="transmembrane region" description="Helical" evidence="6">
    <location>
        <begin position="88"/>
        <end position="106"/>
    </location>
</feature>
<evidence type="ECO:0000313" key="8">
    <source>
        <dbReference type="EMBL" id="GAS89177.1"/>
    </source>
</evidence>
<keyword evidence="5 6" id="KW-0472">Membrane</keyword>
<evidence type="ECO:0000259" key="7">
    <source>
        <dbReference type="PROSITE" id="PS50850"/>
    </source>
</evidence>
<dbReference type="Gene3D" id="1.20.1250.20">
    <property type="entry name" value="MFS general substrate transporter like domains"/>
    <property type="match status" value="1"/>
</dbReference>
<evidence type="ECO:0000256" key="1">
    <source>
        <dbReference type="ARBA" id="ARBA00004651"/>
    </source>
</evidence>
<evidence type="ECO:0000256" key="6">
    <source>
        <dbReference type="SAM" id="Phobius"/>
    </source>
</evidence>
<feature type="transmembrane region" description="Helical" evidence="6">
    <location>
        <begin position="56"/>
        <end position="76"/>
    </location>
</feature>
<dbReference type="Proteomes" id="UP000069620">
    <property type="component" value="Unassembled WGS sequence"/>
</dbReference>
<keyword evidence="4 6" id="KW-1133">Transmembrane helix</keyword>
<feature type="transmembrane region" description="Helical" evidence="6">
    <location>
        <begin position="378"/>
        <end position="398"/>
    </location>
</feature>
<evidence type="ECO:0000313" key="9">
    <source>
        <dbReference type="Proteomes" id="UP000069620"/>
    </source>
</evidence>
<keyword evidence="2" id="KW-0813">Transport</keyword>
<gene>
    <name evidence="8" type="ORF">RMCB_3273</name>
</gene>
<feature type="transmembrane region" description="Helical" evidence="6">
    <location>
        <begin position="24"/>
        <end position="50"/>
    </location>
</feature>
<feature type="transmembrane region" description="Helical" evidence="6">
    <location>
        <begin position="318"/>
        <end position="338"/>
    </location>
</feature>
<evidence type="ECO:0000256" key="5">
    <source>
        <dbReference type="ARBA" id="ARBA00023136"/>
    </source>
</evidence>
<feature type="transmembrane region" description="Helical" evidence="6">
    <location>
        <begin position="179"/>
        <end position="198"/>
    </location>
</feature>
<dbReference type="SUPFAM" id="SSF103473">
    <property type="entry name" value="MFS general substrate transporter"/>
    <property type="match status" value="1"/>
</dbReference>
<proteinExistence type="predicted"/>
<dbReference type="GO" id="GO:0005886">
    <property type="term" value="C:plasma membrane"/>
    <property type="evidence" value="ECO:0007669"/>
    <property type="project" value="UniProtKB-SubCell"/>
</dbReference>
<sequence>MSHDAAAVSLDDVPLSRFHLRVTAFTAGGLFCDGYILGIVGIALAIYGQHVGLPDMWLGLIGSGALIGLFLGSLIFGPIIDRLGRQTMYVIDLTIFVVCSLLHLVADEPWQLFAIRLALGIAMGIDYAIGATLLSEFLPRKHRGTLLATLNTTWTVGFVVAFVIGYVLRDVLGEDSWRWMLASGAVPAVVVLLLRLGAPESPRWLAAHGRADEARRVLDKYFGEHVVIDESPDTAAHSNKSARLLVLFTRPWRRRTLFASVFWFCQVLPYFALFTFAPTVLSAVGLGDGFTGGLIMNLFQLAGGIVGVIVMDRLARRGFTLWSFVVMGLALLPLGIFAAPSAAVIVACFAVYAFAISAAGTLCHVYPAELFPTDFRATGVGFAAAMSRIGAAVGTFLLPLSLSHLGNRETMLLAVLVLAVGVVATAKWAPETRELALQEASAADSTGRGSPAVTVDR</sequence>
<dbReference type="InterPro" id="IPR036259">
    <property type="entry name" value="MFS_trans_sf"/>
</dbReference>
<dbReference type="InterPro" id="IPR005828">
    <property type="entry name" value="MFS_sugar_transport-like"/>
</dbReference>
<accession>A0A117I5Y1</accession>
<dbReference type="EMBL" id="BCSX01000027">
    <property type="protein sequence ID" value="GAS89177.1"/>
    <property type="molecule type" value="Genomic_DNA"/>
</dbReference>
<comment type="subcellular location">
    <subcellularLocation>
        <location evidence="1">Cell membrane</location>
        <topology evidence="1">Multi-pass membrane protein</topology>
    </subcellularLocation>
</comment>
<name>A0A117I5Y1_9MYCO</name>
<organism evidence="8 9">
    <name type="scientific">Mycolicibacterium brisbanense</name>
    <dbReference type="NCBI Taxonomy" id="146020"/>
    <lineage>
        <taxon>Bacteria</taxon>
        <taxon>Bacillati</taxon>
        <taxon>Actinomycetota</taxon>
        <taxon>Actinomycetes</taxon>
        <taxon>Mycobacteriales</taxon>
        <taxon>Mycobacteriaceae</taxon>
        <taxon>Mycolicibacterium</taxon>
    </lineage>
</organism>
<reference evidence="9" key="1">
    <citation type="journal article" date="2016" name="Genome Announc.">
        <title>Draft Genome Sequences of Five Rapidly Growing Mycobacterium Species, M. thermoresistibile, M. fortuitum subsp. acetamidolyticum, M. canariasense, M. brisbanense, and M. novocastrense.</title>
        <authorList>
            <person name="Katahira K."/>
            <person name="Ogura Y."/>
            <person name="Gotoh Y."/>
            <person name="Hayashi T."/>
        </authorList>
    </citation>
    <scope>NUCLEOTIDE SEQUENCE [LARGE SCALE GENOMIC DNA]</scope>
    <source>
        <strain evidence="9">JCM15654</strain>
    </source>
</reference>
<dbReference type="PANTHER" id="PTHR23511:SF34">
    <property type="entry name" value="SYNAPTIC VESICLE GLYCOPROTEIN 2"/>
    <property type="match status" value="1"/>
</dbReference>
<comment type="caution">
    <text evidence="8">The sequence shown here is derived from an EMBL/GenBank/DDBJ whole genome shotgun (WGS) entry which is preliminary data.</text>
</comment>
<dbReference type="CDD" id="cd17316">
    <property type="entry name" value="MFS_SV2_like"/>
    <property type="match status" value="1"/>
</dbReference>
<keyword evidence="3 6" id="KW-0812">Transmembrane</keyword>
<feature type="domain" description="Major facilitator superfamily (MFS) profile" evidence="7">
    <location>
        <begin position="22"/>
        <end position="433"/>
    </location>
</feature>
<protein>
    <submittedName>
        <fullName evidence="8">Arabinose efflux permease family protein</fullName>
    </submittedName>
</protein>
<dbReference type="InterPro" id="IPR020846">
    <property type="entry name" value="MFS_dom"/>
</dbReference>
<evidence type="ECO:0000256" key="2">
    <source>
        <dbReference type="ARBA" id="ARBA00022448"/>
    </source>
</evidence>
<dbReference type="Pfam" id="PF00083">
    <property type="entry name" value="Sugar_tr"/>
    <property type="match status" value="1"/>
</dbReference>
<feature type="transmembrane region" description="Helical" evidence="6">
    <location>
        <begin position="344"/>
        <end position="366"/>
    </location>
</feature>
<dbReference type="AlphaFoldDB" id="A0A117I5Y1"/>
<feature type="transmembrane region" description="Helical" evidence="6">
    <location>
        <begin position="410"/>
        <end position="429"/>
    </location>
</feature>
<keyword evidence="9" id="KW-1185">Reference proteome</keyword>
<feature type="transmembrane region" description="Helical" evidence="6">
    <location>
        <begin position="289"/>
        <end position="311"/>
    </location>
</feature>
<dbReference type="PANTHER" id="PTHR23511">
    <property type="entry name" value="SYNAPTIC VESICLE GLYCOPROTEIN 2"/>
    <property type="match status" value="1"/>
</dbReference>
<dbReference type="PROSITE" id="PS50850">
    <property type="entry name" value="MFS"/>
    <property type="match status" value="1"/>
</dbReference>
<evidence type="ECO:0000256" key="3">
    <source>
        <dbReference type="ARBA" id="ARBA00022692"/>
    </source>
</evidence>